<proteinExistence type="predicted"/>
<name>A0A8S9UQP1_PHYIN</name>
<dbReference type="Proteomes" id="UP000704712">
    <property type="component" value="Unassembled WGS sequence"/>
</dbReference>
<sequence>MAVLISGPTELPMTVNVIEFRGILGLPNHNLLASDVSLNAFVPPPEPDEDVLDASTFVPPPEPDEDVLDAEHVSD</sequence>
<reference evidence="2" key="1">
    <citation type="submission" date="2020-03" db="EMBL/GenBank/DDBJ databases">
        <title>Hybrid Assembly of Korean Phytophthora infestans isolates.</title>
        <authorList>
            <person name="Prokchorchik M."/>
            <person name="Lee Y."/>
            <person name="Seo J."/>
            <person name="Cho J.-H."/>
            <person name="Park Y.-E."/>
            <person name="Jang D.-C."/>
            <person name="Im J.-S."/>
            <person name="Choi J.-G."/>
            <person name="Park H.-J."/>
            <person name="Lee G.-B."/>
            <person name="Lee Y.-G."/>
            <person name="Hong S.-Y."/>
            <person name="Cho K."/>
            <person name="Sohn K.H."/>
        </authorList>
    </citation>
    <scope>NUCLEOTIDE SEQUENCE</scope>
    <source>
        <strain evidence="2">KR_2_A2</strain>
    </source>
</reference>
<evidence type="ECO:0000256" key="1">
    <source>
        <dbReference type="SAM" id="MobiDB-lite"/>
    </source>
</evidence>
<feature type="region of interest" description="Disordered" evidence="1">
    <location>
        <begin position="43"/>
        <end position="75"/>
    </location>
</feature>
<evidence type="ECO:0000313" key="3">
    <source>
        <dbReference type="Proteomes" id="UP000704712"/>
    </source>
</evidence>
<accession>A0A8S9UQP1</accession>
<protein>
    <submittedName>
        <fullName evidence="2">Uncharacterized protein</fullName>
    </submittedName>
</protein>
<organism evidence="2 3">
    <name type="scientific">Phytophthora infestans</name>
    <name type="common">Potato late blight agent</name>
    <name type="synonym">Botrytis infestans</name>
    <dbReference type="NCBI Taxonomy" id="4787"/>
    <lineage>
        <taxon>Eukaryota</taxon>
        <taxon>Sar</taxon>
        <taxon>Stramenopiles</taxon>
        <taxon>Oomycota</taxon>
        <taxon>Peronosporomycetes</taxon>
        <taxon>Peronosporales</taxon>
        <taxon>Peronosporaceae</taxon>
        <taxon>Phytophthora</taxon>
    </lineage>
</organism>
<gene>
    <name evidence="2" type="ORF">GN958_ATG07690</name>
</gene>
<dbReference type="EMBL" id="JAACNO010001081">
    <property type="protein sequence ID" value="KAF4143111.1"/>
    <property type="molecule type" value="Genomic_DNA"/>
</dbReference>
<evidence type="ECO:0000313" key="2">
    <source>
        <dbReference type="EMBL" id="KAF4143111.1"/>
    </source>
</evidence>
<comment type="caution">
    <text evidence="2">The sequence shown here is derived from an EMBL/GenBank/DDBJ whole genome shotgun (WGS) entry which is preliminary data.</text>
</comment>
<dbReference type="AlphaFoldDB" id="A0A8S9UQP1"/>